<dbReference type="PANTHER" id="PTHR10166:SF66">
    <property type="entry name" value="VWFA AND CACHE DOMAIN-CONTAINING PROTEIN CG16868"/>
    <property type="match status" value="1"/>
</dbReference>
<evidence type="ECO:0000259" key="1">
    <source>
        <dbReference type="PROSITE" id="PS50234"/>
    </source>
</evidence>
<name>A0ABQ9G2F1_TEGGR</name>
<dbReference type="PANTHER" id="PTHR10166">
    <property type="entry name" value="VOLTAGE-DEPENDENT CALCIUM CHANNEL SUBUNIT ALPHA-2/DELTA-RELATED"/>
    <property type="match status" value="1"/>
</dbReference>
<reference evidence="2 3" key="1">
    <citation type="submission" date="2022-12" db="EMBL/GenBank/DDBJ databases">
        <title>Chromosome-level genome of Tegillarca granosa.</title>
        <authorList>
            <person name="Kim J."/>
        </authorList>
    </citation>
    <scope>NUCLEOTIDE SEQUENCE [LARGE SCALE GENOMIC DNA]</scope>
    <source>
        <strain evidence="2">Teg-2019</strain>
        <tissue evidence="2">Adductor muscle</tissue>
    </source>
</reference>
<dbReference type="Pfam" id="PF13519">
    <property type="entry name" value="VWA_2"/>
    <property type="match status" value="1"/>
</dbReference>
<evidence type="ECO:0000313" key="2">
    <source>
        <dbReference type="EMBL" id="KAJ8322155.1"/>
    </source>
</evidence>
<dbReference type="SUPFAM" id="SSF53300">
    <property type="entry name" value="vWA-like"/>
    <property type="match status" value="1"/>
</dbReference>
<gene>
    <name evidence="2" type="ORF">KUTeg_000626</name>
</gene>
<dbReference type="EMBL" id="JARBDR010000018">
    <property type="protein sequence ID" value="KAJ8322155.1"/>
    <property type="molecule type" value="Genomic_DNA"/>
</dbReference>
<keyword evidence="3" id="KW-1185">Reference proteome</keyword>
<sequence>MEIRRQQGSFFCLILSPLKCGSVEVRKTLKTVVCFRLCVQDIYIVLGFDDNRIESLHRDLTKAYDRRSYKTDLLNGKNIVEKIANGISSKIEGLVKSLSNLRQAIENDAFEDHPVFEECCKASSLTQNTIYRTDVNLGKSCYAASSPATSNRRYPSKSIEEFMIKNRQNNPDLIWQYYGSKEGIFVNYPSVKISNCDYDPRFRPYFASGARPTPKDVVIVTDTSGSMNNLYHDVPYLQIAKDAAITVLKTLSPNDRIGLVSFNEKAKTPGQTSNGQESCYQDNLATATAHNIQRMESYINLLDALGDTNYEAALVSAFKFFHQLGKPLPENRDRIILFLTDGKYTDGKNPLEVVKEENEKLNNTVVIFTFALGADFEQDAKQLLQGKSWNIINPSDLKFAMTSYYLFIPRHGAVSDTLFSTPYKDILSEIGLISSICQPVRKSAEFNGVVCTDLKISDLISDITYFDDGELSYAFMIDDHERAMVHPILPQTLGDTSDPVLLNIRHFEKGPEIDNVINSMIRRESGNTTYISKRIFRRGSTANEGIESKDIKSHFFWTPVKGSGYSVCVVVGEGDRGAALNDMTGGDDVFMYHRGDIANPPWKSCRHYSRFGTIERSSVMLTPTAFEKPSKYIDEKETQAMIQDYERYFTGETNANFGLKRTVRSTVIVTHEVESFWKSKPADYAIWRYIVTKDGVVRVFPGIQLEKEYDHHRRPWYWRALSQKGIVDGSHSNTDSPMAVMAIDIPIHYFYNRILALYPSCKETYSCFVIDNSGFIVMHRDFVESYTDPKLDKSYHISHKEGAIARDLVAENVLTSRICTDFEYTRDQVTYRINLPESKKHGIDKIDEPIGYELRPITNRHVTVLLGVVGVHKRSPM</sequence>
<dbReference type="Proteomes" id="UP001217089">
    <property type="component" value="Unassembled WGS sequence"/>
</dbReference>
<dbReference type="Gene3D" id="3.30.450.20">
    <property type="entry name" value="PAS domain"/>
    <property type="match status" value="1"/>
</dbReference>
<dbReference type="InterPro" id="IPR036465">
    <property type="entry name" value="vWFA_dom_sf"/>
</dbReference>
<dbReference type="InterPro" id="IPR002035">
    <property type="entry name" value="VWF_A"/>
</dbReference>
<dbReference type="InterPro" id="IPR051173">
    <property type="entry name" value="Ca_channel_alpha-2/delta"/>
</dbReference>
<protein>
    <recommendedName>
        <fullName evidence="1">VWFA domain-containing protein</fullName>
    </recommendedName>
</protein>
<dbReference type="Gene3D" id="3.40.50.410">
    <property type="entry name" value="von Willebrand factor, type A domain"/>
    <property type="match status" value="1"/>
</dbReference>
<dbReference type="PROSITE" id="PS50234">
    <property type="entry name" value="VWFA"/>
    <property type="match status" value="1"/>
</dbReference>
<feature type="domain" description="VWFA" evidence="1">
    <location>
        <begin position="216"/>
        <end position="418"/>
    </location>
</feature>
<accession>A0ABQ9G2F1</accession>
<dbReference type="SMART" id="SM00327">
    <property type="entry name" value="VWA"/>
    <property type="match status" value="1"/>
</dbReference>
<evidence type="ECO:0000313" key="3">
    <source>
        <dbReference type="Proteomes" id="UP001217089"/>
    </source>
</evidence>
<comment type="caution">
    <text evidence="2">The sequence shown here is derived from an EMBL/GenBank/DDBJ whole genome shotgun (WGS) entry which is preliminary data.</text>
</comment>
<organism evidence="2 3">
    <name type="scientific">Tegillarca granosa</name>
    <name type="common">Malaysian cockle</name>
    <name type="synonym">Anadara granosa</name>
    <dbReference type="NCBI Taxonomy" id="220873"/>
    <lineage>
        <taxon>Eukaryota</taxon>
        <taxon>Metazoa</taxon>
        <taxon>Spiralia</taxon>
        <taxon>Lophotrochozoa</taxon>
        <taxon>Mollusca</taxon>
        <taxon>Bivalvia</taxon>
        <taxon>Autobranchia</taxon>
        <taxon>Pteriomorphia</taxon>
        <taxon>Arcoida</taxon>
        <taxon>Arcoidea</taxon>
        <taxon>Arcidae</taxon>
        <taxon>Tegillarca</taxon>
    </lineage>
</organism>
<proteinExistence type="predicted"/>